<dbReference type="RefSeq" id="WP_204498327.1">
    <property type="nucleotide sequence ID" value="NZ_JAFBDR010000006.1"/>
</dbReference>
<dbReference type="Pfam" id="PF08868">
    <property type="entry name" value="YugN"/>
    <property type="match status" value="1"/>
</dbReference>
<name>A0ABS2MZ22_9BACI</name>
<evidence type="ECO:0000313" key="2">
    <source>
        <dbReference type="Proteomes" id="UP001296943"/>
    </source>
</evidence>
<dbReference type="EMBL" id="JAFBDR010000006">
    <property type="protein sequence ID" value="MBM7570915.1"/>
    <property type="molecule type" value="Genomic_DNA"/>
</dbReference>
<dbReference type="SUPFAM" id="SSF160755">
    <property type="entry name" value="YugN-like"/>
    <property type="match status" value="1"/>
</dbReference>
<gene>
    <name evidence="1" type="ORF">JOC48_001395</name>
</gene>
<sequence length="133" mass="15143">MVPVDSSLENHVLPLHELEKHLKPLGYVIGNNWDYDEGFVDYKMADDDGYQFIRIPFKTEQGMLDSPGAIIRLGKPFVLTHKYQDDVEASADNGVFQGSVNQFQEPVDPDADVPDKYVEKGRRLIEQVEHVLL</sequence>
<reference evidence="1 2" key="1">
    <citation type="submission" date="2021-01" db="EMBL/GenBank/DDBJ databases">
        <title>Genomic Encyclopedia of Type Strains, Phase IV (KMG-IV): sequencing the most valuable type-strain genomes for metagenomic binning, comparative biology and taxonomic classification.</title>
        <authorList>
            <person name="Goeker M."/>
        </authorList>
    </citation>
    <scope>NUCLEOTIDE SEQUENCE [LARGE SCALE GENOMIC DNA]</scope>
    <source>
        <strain evidence="1 2">DSM 23711</strain>
    </source>
</reference>
<dbReference type="InterPro" id="IPR014967">
    <property type="entry name" value="Uncharacterised_YugN-like"/>
</dbReference>
<dbReference type="InterPro" id="IPR036491">
    <property type="entry name" value="YugN-like_sf"/>
</dbReference>
<accession>A0ABS2MZ22</accession>
<evidence type="ECO:0008006" key="3">
    <source>
        <dbReference type="Google" id="ProtNLM"/>
    </source>
</evidence>
<evidence type="ECO:0000313" key="1">
    <source>
        <dbReference type="EMBL" id="MBM7570915.1"/>
    </source>
</evidence>
<protein>
    <recommendedName>
        <fullName evidence="3">YugN-like family protein</fullName>
    </recommendedName>
</protein>
<comment type="caution">
    <text evidence="1">The sequence shown here is derived from an EMBL/GenBank/DDBJ whole genome shotgun (WGS) entry which is preliminary data.</text>
</comment>
<proteinExistence type="predicted"/>
<dbReference type="Proteomes" id="UP001296943">
    <property type="component" value="Unassembled WGS sequence"/>
</dbReference>
<organism evidence="1 2">
    <name type="scientific">Aquibacillus albus</name>
    <dbReference type="NCBI Taxonomy" id="1168171"/>
    <lineage>
        <taxon>Bacteria</taxon>
        <taxon>Bacillati</taxon>
        <taxon>Bacillota</taxon>
        <taxon>Bacilli</taxon>
        <taxon>Bacillales</taxon>
        <taxon>Bacillaceae</taxon>
        <taxon>Aquibacillus</taxon>
    </lineage>
</organism>
<dbReference type="Gene3D" id="3.30.310.100">
    <property type="entry name" value="YugN-like"/>
    <property type="match status" value="1"/>
</dbReference>
<keyword evidence="2" id="KW-1185">Reference proteome</keyword>